<dbReference type="PRINTS" id="PR01764">
    <property type="entry name" value="MAPKPHPHTASE"/>
</dbReference>
<sequence length="368" mass="39731">MVMEVGILDAGGLRTLLRERASQCLLLDCRSFFAFNAGHIAGSVNVRFSTIVRRRAKGAMGLEHIVPNAELRGRLLAGAYHAVVLLDERSASLDGAKRDSTLALAAGALCREARSTQVFFLQGGYEAFSASCPELCSKQSTPMGLSLPLSTSVPDSAESGCSSCSTPLYDQGGPVEILSFLYLGSAYHASRKDMLDALGITALINVSANCPNHFEGHYQYKSIPVEDNHKADISSWFNEAIDFIETPSRTLEGEYLSIARPASPGQATICLAYLMRTNRVKLDEAFEFVKQRRSIISPNFSFMGQLLQFESQVLAPHCSAEAGSPAMAVLDRGTSTTTVFNFPVSIPVHPTNSALNYLKSPITTSPSC</sequence>
<dbReference type="CDD" id="cd01446">
    <property type="entry name" value="DSP_MapKP"/>
    <property type="match status" value="1"/>
</dbReference>
<evidence type="ECO:0000259" key="9">
    <source>
        <dbReference type="PROSITE" id="PS50206"/>
    </source>
</evidence>
<evidence type="ECO:0000256" key="2">
    <source>
        <dbReference type="ARBA" id="ARBA00022553"/>
    </source>
</evidence>
<comment type="caution">
    <text evidence="10">The sequence shown here is derived from an EMBL/GenBank/DDBJ whole genome shotgun (WGS) entry which is preliminary data.</text>
</comment>
<dbReference type="InterPro" id="IPR036873">
    <property type="entry name" value="Rhodanese-like_dom_sf"/>
</dbReference>
<comment type="catalytic activity">
    <reaction evidence="5 7">
        <text>O-phospho-L-threonyl-[protein] + H2O = L-threonyl-[protein] + phosphate</text>
        <dbReference type="Rhea" id="RHEA:47004"/>
        <dbReference type="Rhea" id="RHEA-COMP:11060"/>
        <dbReference type="Rhea" id="RHEA-COMP:11605"/>
        <dbReference type="ChEBI" id="CHEBI:15377"/>
        <dbReference type="ChEBI" id="CHEBI:30013"/>
        <dbReference type="ChEBI" id="CHEBI:43474"/>
        <dbReference type="ChEBI" id="CHEBI:61977"/>
        <dbReference type="EC" id="3.1.3.16"/>
    </reaction>
</comment>
<feature type="domain" description="Tyrosine-protein phosphatase" evidence="8">
    <location>
        <begin position="173"/>
        <end position="315"/>
    </location>
</feature>
<reference evidence="10 11" key="1">
    <citation type="submission" date="2024-08" db="EMBL/GenBank/DDBJ databases">
        <title>The draft genome of Apodemus speciosus.</title>
        <authorList>
            <person name="Nabeshima K."/>
            <person name="Suzuki S."/>
            <person name="Onuma M."/>
        </authorList>
    </citation>
    <scope>NUCLEOTIDE SEQUENCE [LARGE SCALE GENOMIC DNA]</scope>
    <source>
        <strain evidence="10">IB14-021</strain>
    </source>
</reference>
<evidence type="ECO:0000256" key="3">
    <source>
        <dbReference type="ARBA" id="ARBA00022801"/>
    </source>
</evidence>
<keyword evidence="11" id="KW-1185">Reference proteome</keyword>
<feature type="domain" description="Rhodanese" evidence="9">
    <location>
        <begin position="20"/>
        <end position="137"/>
    </location>
</feature>
<name>A0ABQ0F9J6_APOSI</name>
<keyword evidence="4 7" id="KW-0904">Protein phosphatase</keyword>
<dbReference type="EMBL" id="BAAFST010000011">
    <property type="protein sequence ID" value="GAB1295911.1"/>
    <property type="molecule type" value="Genomic_DNA"/>
</dbReference>
<dbReference type="Pfam" id="PF00782">
    <property type="entry name" value="DSPc"/>
    <property type="match status" value="1"/>
</dbReference>
<keyword evidence="2" id="KW-0597">Phosphoprotein</keyword>
<dbReference type="Proteomes" id="UP001623349">
    <property type="component" value="Unassembled WGS sequence"/>
</dbReference>
<dbReference type="InterPro" id="IPR029021">
    <property type="entry name" value="Prot-tyrosine_phosphatase-like"/>
</dbReference>
<evidence type="ECO:0000313" key="11">
    <source>
        <dbReference type="Proteomes" id="UP001623349"/>
    </source>
</evidence>
<keyword evidence="3 7" id="KW-0378">Hydrolase</keyword>
<proteinExistence type="inferred from homology"/>
<dbReference type="Gene3D" id="3.90.190.10">
    <property type="entry name" value="Protein tyrosine phosphatase superfamily"/>
    <property type="match status" value="1"/>
</dbReference>
<evidence type="ECO:0000256" key="1">
    <source>
        <dbReference type="ARBA" id="ARBA00008601"/>
    </source>
</evidence>
<dbReference type="Pfam" id="PF00581">
    <property type="entry name" value="Rhodanese"/>
    <property type="match status" value="1"/>
</dbReference>
<dbReference type="EC" id="3.1.3.48" evidence="7"/>
<accession>A0ABQ0F9J6</accession>
<dbReference type="InterPro" id="IPR001763">
    <property type="entry name" value="Rhodanese-like_dom"/>
</dbReference>
<dbReference type="SMART" id="SM00450">
    <property type="entry name" value="RHOD"/>
    <property type="match status" value="1"/>
</dbReference>
<dbReference type="PANTHER" id="PTHR10159">
    <property type="entry name" value="DUAL SPECIFICITY PROTEIN PHOSPHATASE"/>
    <property type="match status" value="1"/>
</dbReference>
<gene>
    <name evidence="10" type="ORF">APTSU1_001114600</name>
</gene>
<dbReference type="InterPro" id="IPR020422">
    <property type="entry name" value="TYR_PHOSPHATASE_DUAL_dom"/>
</dbReference>
<dbReference type="InterPro" id="IPR008343">
    <property type="entry name" value="MKP"/>
</dbReference>
<organism evidence="10 11">
    <name type="scientific">Apodemus speciosus</name>
    <name type="common">Large Japanese field mouse</name>
    <dbReference type="NCBI Taxonomy" id="105296"/>
    <lineage>
        <taxon>Eukaryota</taxon>
        <taxon>Metazoa</taxon>
        <taxon>Chordata</taxon>
        <taxon>Craniata</taxon>
        <taxon>Vertebrata</taxon>
        <taxon>Euteleostomi</taxon>
        <taxon>Mammalia</taxon>
        <taxon>Eutheria</taxon>
        <taxon>Euarchontoglires</taxon>
        <taxon>Glires</taxon>
        <taxon>Rodentia</taxon>
        <taxon>Myomorpha</taxon>
        <taxon>Muroidea</taxon>
        <taxon>Muridae</taxon>
        <taxon>Murinae</taxon>
        <taxon>Apodemus</taxon>
    </lineage>
</organism>
<dbReference type="SMART" id="SM00195">
    <property type="entry name" value="DSPc"/>
    <property type="match status" value="1"/>
</dbReference>
<dbReference type="PROSITE" id="PS50054">
    <property type="entry name" value="TYR_PHOSPHATASE_DUAL"/>
    <property type="match status" value="1"/>
</dbReference>
<evidence type="ECO:0000256" key="5">
    <source>
        <dbReference type="ARBA" id="ARBA00048336"/>
    </source>
</evidence>
<comment type="catalytic activity">
    <reaction evidence="6 7">
        <text>O-phospho-L-tyrosyl-[protein] + H2O = L-tyrosyl-[protein] + phosphate</text>
        <dbReference type="Rhea" id="RHEA:10684"/>
        <dbReference type="Rhea" id="RHEA-COMP:10136"/>
        <dbReference type="Rhea" id="RHEA-COMP:20101"/>
        <dbReference type="ChEBI" id="CHEBI:15377"/>
        <dbReference type="ChEBI" id="CHEBI:43474"/>
        <dbReference type="ChEBI" id="CHEBI:46858"/>
        <dbReference type="ChEBI" id="CHEBI:61978"/>
        <dbReference type="EC" id="3.1.3.48"/>
    </reaction>
</comment>
<dbReference type="PROSITE" id="PS50206">
    <property type="entry name" value="RHODANESE_3"/>
    <property type="match status" value="1"/>
</dbReference>
<dbReference type="EC" id="3.1.3.16" evidence="7"/>
<dbReference type="InterPro" id="IPR000340">
    <property type="entry name" value="Dual-sp_phosphatase_cat-dom"/>
</dbReference>
<dbReference type="Gene3D" id="3.40.250.10">
    <property type="entry name" value="Rhodanese-like domain"/>
    <property type="match status" value="1"/>
</dbReference>
<evidence type="ECO:0000256" key="4">
    <source>
        <dbReference type="ARBA" id="ARBA00022912"/>
    </source>
</evidence>
<evidence type="ECO:0000256" key="6">
    <source>
        <dbReference type="ARBA" id="ARBA00051722"/>
    </source>
</evidence>
<dbReference type="PANTHER" id="PTHR10159:SF309">
    <property type="entry name" value="DUAL SPECIFICITY PROTEIN PHOSPHATASE 1"/>
    <property type="match status" value="1"/>
</dbReference>
<evidence type="ECO:0000313" key="10">
    <source>
        <dbReference type="EMBL" id="GAB1295911.1"/>
    </source>
</evidence>
<dbReference type="PIRSF" id="PIRSF000939">
    <property type="entry name" value="MAPK_Ptase"/>
    <property type="match status" value="1"/>
</dbReference>
<evidence type="ECO:0000256" key="7">
    <source>
        <dbReference type="PIRNR" id="PIRNR000939"/>
    </source>
</evidence>
<dbReference type="SUPFAM" id="SSF52821">
    <property type="entry name" value="Rhodanese/Cell cycle control phosphatase"/>
    <property type="match status" value="1"/>
</dbReference>
<evidence type="ECO:0000259" key="8">
    <source>
        <dbReference type="PROSITE" id="PS50054"/>
    </source>
</evidence>
<protein>
    <recommendedName>
        <fullName evidence="7">Dual specificity protein phosphatase</fullName>
        <ecNumber evidence="7">3.1.3.16</ecNumber>
        <ecNumber evidence="7">3.1.3.48</ecNumber>
    </recommendedName>
</protein>
<dbReference type="SUPFAM" id="SSF52799">
    <property type="entry name" value="(Phosphotyrosine protein) phosphatases II"/>
    <property type="match status" value="1"/>
</dbReference>
<comment type="similarity">
    <text evidence="1 7">Belongs to the protein-tyrosine phosphatase family. Non-receptor class dual specificity subfamily.</text>
</comment>